<organism evidence="10">
    <name type="scientific">Streptomyces tabacisoli</name>
    <dbReference type="NCBI Taxonomy" id="3156398"/>
    <lineage>
        <taxon>Bacteria</taxon>
        <taxon>Bacillati</taxon>
        <taxon>Actinomycetota</taxon>
        <taxon>Actinomycetes</taxon>
        <taxon>Kitasatosporales</taxon>
        <taxon>Streptomycetaceae</taxon>
        <taxon>Streptomyces</taxon>
    </lineage>
</organism>
<name>A0AAU8IPT2_9ACTN</name>
<dbReference type="Gene3D" id="2.40.110.10">
    <property type="entry name" value="Butyryl-CoA Dehydrogenase, subunit A, domain 2"/>
    <property type="match status" value="1"/>
</dbReference>
<dbReference type="Gene3D" id="1.20.140.10">
    <property type="entry name" value="Butyryl-CoA Dehydrogenase, subunit A, domain 3"/>
    <property type="match status" value="1"/>
</dbReference>
<keyword evidence="5 6" id="KW-0560">Oxidoreductase</keyword>
<comment type="cofactor">
    <cofactor evidence="1 6">
        <name>FAD</name>
        <dbReference type="ChEBI" id="CHEBI:57692"/>
    </cofactor>
</comment>
<dbReference type="GO" id="GO:0050660">
    <property type="term" value="F:flavin adenine dinucleotide binding"/>
    <property type="evidence" value="ECO:0007669"/>
    <property type="project" value="InterPro"/>
</dbReference>
<evidence type="ECO:0000256" key="5">
    <source>
        <dbReference type="ARBA" id="ARBA00023002"/>
    </source>
</evidence>
<dbReference type="Gene3D" id="1.10.540.10">
    <property type="entry name" value="Acyl-CoA dehydrogenase/oxidase, N-terminal domain"/>
    <property type="match status" value="1"/>
</dbReference>
<proteinExistence type="inferred from homology"/>
<dbReference type="InterPro" id="IPR009075">
    <property type="entry name" value="AcylCo_DH/oxidase_C"/>
</dbReference>
<dbReference type="SUPFAM" id="SSF47203">
    <property type="entry name" value="Acyl-CoA dehydrogenase C-terminal domain-like"/>
    <property type="match status" value="1"/>
</dbReference>
<dbReference type="InterPro" id="IPR013786">
    <property type="entry name" value="AcylCoA_DH/ox_N"/>
</dbReference>
<dbReference type="Pfam" id="PF00441">
    <property type="entry name" value="Acyl-CoA_dh_1"/>
    <property type="match status" value="1"/>
</dbReference>
<dbReference type="InterPro" id="IPR009100">
    <property type="entry name" value="AcylCoA_DH/oxidase_NM_dom_sf"/>
</dbReference>
<dbReference type="PANTHER" id="PTHR43292">
    <property type="entry name" value="ACYL-COA DEHYDROGENASE"/>
    <property type="match status" value="1"/>
</dbReference>
<dbReference type="Pfam" id="PF02770">
    <property type="entry name" value="Acyl-CoA_dh_M"/>
    <property type="match status" value="1"/>
</dbReference>
<feature type="domain" description="Acyl-CoA dehydrogenase/oxidase C-terminal" evidence="7">
    <location>
        <begin position="231"/>
        <end position="372"/>
    </location>
</feature>
<dbReference type="GO" id="GO:0016627">
    <property type="term" value="F:oxidoreductase activity, acting on the CH-CH group of donors"/>
    <property type="evidence" value="ECO:0007669"/>
    <property type="project" value="InterPro"/>
</dbReference>
<accession>A0AAU8IPT2</accession>
<dbReference type="GO" id="GO:0005886">
    <property type="term" value="C:plasma membrane"/>
    <property type="evidence" value="ECO:0007669"/>
    <property type="project" value="TreeGrafter"/>
</dbReference>
<dbReference type="InterPro" id="IPR052161">
    <property type="entry name" value="Mycobact_Acyl-CoA_DH"/>
</dbReference>
<dbReference type="RefSeq" id="WP_353941983.1">
    <property type="nucleotide sequence ID" value="NZ_CP159534.1"/>
</dbReference>
<evidence type="ECO:0000256" key="3">
    <source>
        <dbReference type="ARBA" id="ARBA00022630"/>
    </source>
</evidence>
<dbReference type="SUPFAM" id="SSF56645">
    <property type="entry name" value="Acyl-CoA dehydrogenase NM domain-like"/>
    <property type="match status" value="1"/>
</dbReference>
<feature type="domain" description="Acyl-CoA oxidase/dehydrogenase middle" evidence="8">
    <location>
        <begin position="124"/>
        <end position="217"/>
    </location>
</feature>
<protein>
    <submittedName>
        <fullName evidence="10">Acyl-CoA dehydrogenase family protein</fullName>
    </submittedName>
</protein>
<keyword evidence="3 6" id="KW-0285">Flavoprotein</keyword>
<dbReference type="InterPro" id="IPR036250">
    <property type="entry name" value="AcylCo_DH-like_C"/>
</dbReference>
<feature type="domain" description="Acyl-CoA dehydrogenase/oxidase N-terminal" evidence="9">
    <location>
        <begin position="6"/>
        <end position="120"/>
    </location>
</feature>
<keyword evidence="4 6" id="KW-0274">FAD</keyword>
<dbReference type="PANTHER" id="PTHR43292:SF3">
    <property type="entry name" value="ACYL-COA DEHYDROGENASE FADE29"/>
    <property type="match status" value="1"/>
</dbReference>
<evidence type="ECO:0000259" key="8">
    <source>
        <dbReference type="Pfam" id="PF02770"/>
    </source>
</evidence>
<comment type="similarity">
    <text evidence="2 6">Belongs to the acyl-CoA dehydrogenase family.</text>
</comment>
<evidence type="ECO:0000256" key="6">
    <source>
        <dbReference type="RuleBase" id="RU362125"/>
    </source>
</evidence>
<evidence type="ECO:0000256" key="1">
    <source>
        <dbReference type="ARBA" id="ARBA00001974"/>
    </source>
</evidence>
<evidence type="ECO:0000256" key="4">
    <source>
        <dbReference type="ARBA" id="ARBA00022827"/>
    </source>
</evidence>
<gene>
    <name evidence="10" type="ORF">ABII15_10315</name>
</gene>
<evidence type="ECO:0000259" key="7">
    <source>
        <dbReference type="Pfam" id="PF00441"/>
    </source>
</evidence>
<dbReference type="AlphaFoldDB" id="A0AAU8IPT2"/>
<dbReference type="Pfam" id="PF02771">
    <property type="entry name" value="Acyl-CoA_dh_N"/>
    <property type="match status" value="1"/>
</dbReference>
<dbReference type="KEGG" id="stac:ABII15_10315"/>
<evidence type="ECO:0000256" key="2">
    <source>
        <dbReference type="ARBA" id="ARBA00009347"/>
    </source>
</evidence>
<dbReference type="InterPro" id="IPR006091">
    <property type="entry name" value="Acyl-CoA_Oxase/DH_mid-dom"/>
</dbReference>
<dbReference type="EMBL" id="CP159534">
    <property type="protein sequence ID" value="XCJ70337.1"/>
    <property type="molecule type" value="Genomic_DNA"/>
</dbReference>
<reference evidence="10" key="1">
    <citation type="submission" date="2024-06" db="EMBL/GenBank/DDBJ databases">
        <title>Streptomyces sp. strain HUAS MG91 genome sequences.</title>
        <authorList>
            <person name="Mo P."/>
        </authorList>
    </citation>
    <scope>NUCLEOTIDE SEQUENCE</scope>
    <source>
        <strain evidence="10">HUAS MG91</strain>
    </source>
</reference>
<evidence type="ECO:0000259" key="9">
    <source>
        <dbReference type="Pfam" id="PF02771"/>
    </source>
</evidence>
<dbReference type="InterPro" id="IPR046373">
    <property type="entry name" value="Acyl-CoA_Oxase/DH_mid-dom_sf"/>
</dbReference>
<evidence type="ECO:0000313" key="10">
    <source>
        <dbReference type="EMBL" id="XCJ70337.1"/>
    </source>
</evidence>
<sequence length="379" mass="41733">MDLDLTPDEDAFRAEARAWLAAHVPADPLPSLETAEGFAAHRAWEAELSADRWSVVSWPEEFGGRGVDIFKWLVFEEEYYAAGAPGRVSQNGINLLAPTLFDHATDEQRARVLPSMASGEVIWAQAWSEPEAGSDLASLRSRAVRTDGGWLLHGQKTWSSRAAFADRAFGIFRTDPDAPKPHQGLTYLMFDLRAPGVTVRPIGRLDGKPAFAELFLDEVFVPDEDVIGEPGRGWRIAMSTTGNERGLTLRSPGRFLASAERLLRLWRERGEDPAVRDRVADALIGARAYQLFTYANASRFAAGEQIGAESSLNKVFWSEYDMALHETALDLLGADGETAAGEWAEGYVFSLAGPIYAGTNEIQRDIIAERLLGLPKGRR</sequence>
<dbReference type="InterPro" id="IPR037069">
    <property type="entry name" value="AcylCoA_DH/ox_N_sf"/>
</dbReference>